<dbReference type="Gene3D" id="2.60.120.10">
    <property type="entry name" value="Jelly Rolls"/>
    <property type="match status" value="1"/>
</dbReference>
<evidence type="ECO:0000313" key="3">
    <source>
        <dbReference type="Proteomes" id="UP001485226"/>
    </source>
</evidence>
<organism evidence="2 3">
    <name type="scientific">Flavobacterium calami</name>
    <dbReference type="NCBI Taxonomy" id="3139144"/>
    <lineage>
        <taxon>Bacteria</taxon>
        <taxon>Pseudomonadati</taxon>
        <taxon>Bacteroidota</taxon>
        <taxon>Flavobacteriia</taxon>
        <taxon>Flavobacteriales</taxon>
        <taxon>Flavobacteriaceae</taxon>
        <taxon>Flavobacterium</taxon>
    </lineage>
</organism>
<dbReference type="EMBL" id="JBBYHS010000011">
    <property type="protein sequence ID" value="MEL1254482.1"/>
    <property type="molecule type" value="Genomic_DNA"/>
</dbReference>
<dbReference type="Proteomes" id="UP001485226">
    <property type="component" value="Unassembled WGS sequence"/>
</dbReference>
<accession>A0ABU9IS36</accession>
<dbReference type="InterPro" id="IPR014710">
    <property type="entry name" value="RmlC-like_jellyroll"/>
</dbReference>
<dbReference type="InterPro" id="IPR000595">
    <property type="entry name" value="cNMP-bd_dom"/>
</dbReference>
<dbReference type="RefSeq" id="WP_341692848.1">
    <property type="nucleotide sequence ID" value="NZ_JBBYHS010000011.1"/>
</dbReference>
<keyword evidence="3" id="KW-1185">Reference proteome</keyword>
<comment type="caution">
    <text evidence="2">The sequence shown here is derived from an EMBL/GenBank/DDBJ whole genome shotgun (WGS) entry which is preliminary data.</text>
</comment>
<protein>
    <submittedName>
        <fullName evidence="2">Crp/Fnr family transcriptional regulator</fullName>
    </submittedName>
</protein>
<dbReference type="InterPro" id="IPR018490">
    <property type="entry name" value="cNMP-bd_dom_sf"/>
</dbReference>
<dbReference type="CDD" id="cd00038">
    <property type="entry name" value="CAP_ED"/>
    <property type="match status" value="1"/>
</dbReference>
<reference evidence="2 3" key="1">
    <citation type="submission" date="2024-04" db="EMBL/GenBank/DDBJ databases">
        <title>Flavobacterium sp. DGU38 16S ribosomal RNA gene Genome sequencing and assembly.</title>
        <authorList>
            <person name="Park S."/>
        </authorList>
    </citation>
    <scope>NUCLEOTIDE SEQUENCE [LARGE SCALE GENOMIC DNA]</scope>
    <source>
        <strain evidence="2 3">DGU38</strain>
    </source>
</reference>
<dbReference type="SUPFAM" id="SSF51206">
    <property type="entry name" value="cAMP-binding domain-like"/>
    <property type="match status" value="1"/>
</dbReference>
<sequence length="192" mass="22755">MMQNLVLKNITKHISLDENETAYFLSILKEKKYPKRSIILKEGEICKTINFVQSGTLRAFYRDPTGKESTIMFAISDWWITDMACFVNQQPAMLNIEAIEDSLILHLQKEDLDDLYLKIPKFERFFRIIMQNAYIREQLRIIQNLSLTAEQRYYIFLEKYPQIAKQIKQKQIASYLGITPEFLSMIRAQKNK</sequence>
<evidence type="ECO:0000259" key="1">
    <source>
        <dbReference type="PROSITE" id="PS50042"/>
    </source>
</evidence>
<evidence type="ECO:0000313" key="2">
    <source>
        <dbReference type="EMBL" id="MEL1254482.1"/>
    </source>
</evidence>
<proteinExistence type="predicted"/>
<name>A0ABU9IS36_9FLAO</name>
<gene>
    <name evidence="2" type="ORF">AAEO57_11890</name>
</gene>
<dbReference type="PROSITE" id="PS50042">
    <property type="entry name" value="CNMP_BINDING_3"/>
    <property type="match status" value="1"/>
</dbReference>
<feature type="domain" description="Cyclic nucleotide-binding" evidence="1">
    <location>
        <begin position="15"/>
        <end position="115"/>
    </location>
</feature>
<dbReference type="Pfam" id="PF00027">
    <property type="entry name" value="cNMP_binding"/>
    <property type="match status" value="1"/>
</dbReference>